<evidence type="ECO:0000256" key="5">
    <source>
        <dbReference type="ARBA" id="ARBA00022505"/>
    </source>
</evidence>
<dbReference type="OrthoDB" id="10051395at2759"/>
<evidence type="ECO:0000313" key="12">
    <source>
        <dbReference type="EMBL" id="THH33238.1"/>
    </source>
</evidence>
<dbReference type="GO" id="GO:0050464">
    <property type="term" value="F:nitrate reductase (NADPH) activity"/>
    <property type="evidence" value="ECO:0007669"/>
    <property type="project" value="UniProtKB-EC"/>
</dbReference>
<comment type="cofactor">
    <cofactor evidence="1">
        <name>Mo-molybdopterin</name>
        <dbReference type="ChEBI" id="CHEBI:71302"/>
    </cofactor>
</comment>
<dbReference type="PRINTS" id="PR00407">
    <property type="entry name" value="EUMOPTERIN"/>
</dbReference>
<dbReference type="GO" id="GO:0020037">
    <property type="term" value="F:heme binding"/>
    <property type="evidence" value="ECO:0007669"/>
    <property type="project" value="InterPro"/>
</dbReference>
<feature type="domain" description="Cytochrome b5 heme-binding" evidence="11">
    <location>
        <begin position="478"/>
        <end position="567"/>
    </location>
</feature>
<evidence type="ECO:0000256" key="3">
    <source>
        <dbReference type="ARBA" id="ARBA00012673"/>
    </source>
</evidence>
<dbReference type="FunFam" id="3.90.420.10:FF:000003">
    <property type="entry name" value="Nitrate reductase"/>
    <property type="match status" value="1"/>
</dbReference>
<dbReference type="GO" id="GO:0030151">
    <property type="term" value="F:molybdenum ion binding"/>
    <property type="evidence" value="ECO:0007669"/>
    <property type="project" value="InterPro"/>
</dbReference>
<comment type="subunit">
    <text evidence="2">Homodimer.</text>
</comment>
<evidence type="ECO:0000256" key="6">
    <source>
        <dbReference type="ARBA" id="ARBA00022617"/>
    </source>
</evidence>
<evidence type="ECO:0000256" key="7">
    <source>
        <dbReference type="ARBA" id="ARBA00022723"/>
    </source>
</evidence>
<dbReference type="GO" id="GO:0006790">
    <property type="term" value="P:sulfur compound metabolic process"/>
    <property type="evidence" value="ECO:0007669"/>
    <property type="project" value="TreeGrafter"/>
</dbReference>
<dbReference type="InterPro" id="IPR036374">
    <property type="entry name" value="OxRdtase_Mopterin-bd_sf"/>
</dbReference>
<dbReference type="SUPFAM" id="SSF81296">
    <property type="entry name" value="E set domains"/>
    <property type="match status" value="1"/>
</dbReference>
<dbReference type="InterPro" id="IPR018506">
    <property type="entry name" value="Cyt_B5_heme-BS"/>
</dbReference>
<evidence type="ECO:0000256" key="4">
    <source>
        <dbReference type="ARBA" id="ARBA00015499"/>
    </source>
</evidence>
<dbReference type="AlphaFoldDB" id="A0A4S4N5M0"/>
<proteinExistence type="predicted"/>
<evidence type="ECO:0000256" key="8">
    <source>
        <dbReference type="ARBA" id="ARBA00023002"/>
    </source>
</evidence>
<dbReference type="SUPFAM" id="SSF56524">
    <property type="entry name" value="Oxidoreductase molybdopterin-binding domain"/>
    <property type="match status" value="1"/>
</dbReference>
<dbReference type="PROSITE" id="PS00191">
    <property type="entry name" value="CYTOCHROME_B5_1"/>
    <property type="match status" value="1"/>
</dbReference>
<dbReference type="SUPFAM" id="SSF55856">
    <property type="entry name" value="Cytochrome b5-like heme/steroid binding domain"/>
    <property type="match status" value="1"/>
</dbReference>
<dbReference type="InterPro" id="IPR000572">
    <property type="entry name" value="OxRdtase_Mopterin-bd_dom"/>
</dbReference>
<organism evidence="12 13">
    <name type="scientific">Antrodiella citrinella</name>
    <dbReference type="NCBI Taxonomy" id="2447956"/>
    <lineage>
        <taxon>Eukaryota</taxon>
        <taxon>Fungi</taxon>
        <taxon>Dikarya</taxon>
        <taxon>Basidiomycota</taxon>
        <taxon>Agaricomycotina</taxon>
        <taxon>Agaricomycetes</taxon>
        <taxon>Polyporales</taxon>
        <taxon>Steccherinaceae</taxon>
        <taxon>Antrodiella</taxon>
    </lineage>
</organism>
<dbReference type="PANTHER" id="PTHR19372">
    <property type="entry name" value="SULFITE REDUCTASE"/>
    <property type="match status" value="1"/>
</dbReference>
<dbReference type="PROSITE" id="PS00559">
    <property type="entry name" value="MOLYBDOPTERIN_EUK"/>
    <property type="match status" value="1"/>
</dbReference>
<comment type="catalytic activity">
    <reaction evidence="10">
        <text>nitrite + NADP(+) + H2O = nitrate + NADPH + H(+)</text>
        <dbReference type="Rhea" id="RHEA:19061"/>
        <dbReference type="ChEBI" id="CHEBI:15377"/>
        <dbReference type="ChEBI" id="CHEBI:15378"/>
        <dbReference type="ChEBI" id="CHEBI:16301"/>
        <dbReference type="ChEBI" id="CHEBI:17632"/>
        <dbReference type="ChEBI" id="CHEBI:57783"/>
        <dbReference type="ChEBI" id="CHEBI:58349"/>
        <dbReference type="EC" id="1.7.1.3"/>
    </reaction>
</comment>
<dbReference type="EC" id="1.7.1.3" evidence="3"/>
<evidence type="ECO:0000256" key="1">
    <source>
        <dbReference type="ARBA" id="ARBA00001924"/>
    </source>
</evidence>
<dbReference type="InterPro" id="IPR008335">
    <property type="entry name" value="Mopterin_OxRdtase_euk"/>
</dbReference>
<dbReference type="Gene3D" id="2.60.40.650">
    <property type="match status" value="1"/>
</dbReference>
<accession>A0A4S4N5M0</accession>
<dbReference type="Proteomes" id="UP000308730">
    <property type="component" value="Unassembled WGS sequence"/>
</dbReference>
<keyword evidence="7" id="KW-0479">Metal-binding</keyword>
<dbReference type="SMART" id="SM01117">
    <property type="entry name" value="Cyt-b5"/>
    <property type="match status" value="1"/>
</dbReference>
<dbReference type="Gene3D" id="3.90.420.10">
    <property type="entry name" value="Oxidoreductase, molybdopterin-binding domain"/>
    <property type="match status" value="1"/>
</dbReference>
<dbReference type="PRINTS" id="PR00363">
    <property type="entry name" value="CYTOCHROMEB5"/>
</dbReference>
<dbReference type="InterPro" id="IPR001199">
    <property type="entry name" value="Cyt_B5-like_heme/steroid-bd"/>
</dbReference>
<dbReference type="PROSITE" id="PS50255">
    <property type="entry name" value="CYTOCHROME_B5_2"/>
    <property type="match status" value="1"/>
</dbReference>
<dbReference type="Gene3D" id="3.10.120.10">
    <property type="entry name" value="Cytochrome b5-like heme/steroid binding domain"/>
    <property type="match status" value="1"/>
</dbReference>
<evidence type="ECO:0000313" key="13">
    <source>
        <dbReference type="Proteomes" id="UP000308730"/>
    </source>
</evidence>
<name>A0A4S4N5M0_9APHY</name>
<keyword evidence="9" id="KW-0408">Iron</keyword>
<evidence type="ECO:0000256" key="10">
    <source>
        <dbReference type="ARBA" id="ARBA00049155"/>
    </source>
</evidence>
<evidence type="ECO:0000256" key="9">
    <source>
        <dbReference type="ARBA" id="ARBA00023004"/>
    </source>
</evidence>
<comment type="caution">
    <text evidence="12">The sequence shown here is derived from an EMBL/GenBank/DDBJ whole genome shotgun (WGS) entry which is preliminary data.</text>
</comment>
<keyword evidence="5" id="KW-0500">Molybdenum</keyword>
<dbReference type="GO" id="GO:0043436">
    <property type="term" value="P:oxoacid metabolic process"/>
    <property type="evidence" value="ECO:0007669"/>
    <property type="project" value="UniProtKB-ARBA"/>
</dbReference>
<dbReference type="InterPro" id="IPR036400">
    <property type="entry name" value="Cyt_B5-like_heme/steroid_sf"/>
</dbReference>
<dbReference type="GO" id="GO:0008482">
    <property type="term" value="F:sulfite oxidase activity"/>
    <property type="evidence" value="ECO:0007669"/>
    <property type="project" value="TreeGrafter"/>
</dbReference>
<dbReference type="InterPro" id="IPR014756">
    <property type="entry name" value="Ig_E-set"/>
</dbReference>
<dbReference type="Pfam" id="PF00173">
    <property type="entry name" value="Cyt-b5"/>
    <property type="match status" value="1"/>
</dbReference>
<gene>
    <name evidence="12" type="ORF">EUX98_g1005</name>
</gene>
<dbReference type="InterPro" id="IPR022407">
    <property type="entry name" value="OxRdtase_Mopterin_BS"/>
</dbReference>
<dbReference type="PANTHER" id="PTHR19372:SF7">
    <property type="entry name" value="SULFITE OXIDASE, MITOCHONDRIAL"/>
    <property type="match status" value="1"/>
</dbReference>
<dbReference type="EMBL" id="SGPM01000009">
    <property type="protein sequence ID" value="THH33238.1"/>
    <property type="molecule type" value="Genomic_DNA"/>
</dbReference>
<reference evidence="12 13" key="1">
    <citation type="submission" date="2019-02" db="EMBL/GenBank/DDBJ databases">
        <title>Genome sequencing of the rare red list fungi Antrodiella citrinella (Flaviporus citrinellus).</title>
        <authorList>
            <person name="Buettner E."/>
            <person name="Kellner H."/>
        </authorList>
    </citation>
    <scope>NUCLEOTIDE SEQUENCE [LARGE SCALE GENOMIC DNA]</scope>
    <source>
        <strain evidence="12 13">DSM 108506</strain>
    </source>
</reference>
<evidence type="ECO:0000256" key="2">
    <source>
        <dbReference type="ARBA" id="ARBA00011738"/>
    </source>
</evidence>
<dbReference type="InterPro" id="IPR005066">
    <property type="entry name" value="MoCF_OxRdtse_dimer"/>
</dbReference>
<dbReference type="GO" id="GO:0043546">
    <property type="term" value="F:molybdopterin cofactor binding"/>
    <property type="evidence" value="ECO:0007669"/>
    <property type="project" value="InterPro"/>
</dbReference>
<dbReference type="Pfam" id="PF03404">
    <property type="entry name" value="Mo-co_dimer"/>
    <property type="match status" value="1"/>
</dbReference>
<evidence type="ECO:0000259" key="11">
    <source>
        <dbReference type="PROSITE" id="PS50255"/>
    </source>
</evidence>
<dbReference type="Pfam" id="PF00174">
    <property type="entry name" value="Oxidored_molyb"/>
    <property type="match status" value="1"/>
</dbReference>
<protein>
    <recommendedName>
        <fullName evidence="4">Nitrate reductase [NADPH]</fullName>
        <ecNumber evidence="3">1.7.1.3</ecNumber>
    </recommendedName>
</protein>
<keyword evidence="6" id="KW-0349">Heme</keyword>
<keyword evidence="13" id="KW-1185">Reference proteome</keyword>
<keyword evidence="8" id="KW-0560">Oxidoreductase</keyword>
<sequence>MSDFCHSLPRTVQDARTPDNWVKRDPQRLRLTGKHPFNSEARLAPLFDAGFITPAHLHVVRNHGAVPRVDAQKAKDWRIHIHGLVENEVSFSLDDLKDLFPVVTFPVTICCAGNRRREQNIFRKTLGFSWGSAGVSTALWTGVYLSDILDYVKPHRRTAKHVIFEGADDLPQGPYGTSQLLSKARSKDNRMLIAWAMNGLPLEPDHGYPVRIVIPGQIGGRMVKWLTRIEVSPQESQHYLHFKDNKVLPMEVTPERARVDDHWWYDPRYMITELNINSIIAKPDHNEILQIPASSPDSPDEGTYNLRGFAYAGGGRRLGRIEISLDDGLSWELADIDYPEDLFREVIHDDPIYGTIDMTDRDTCFCWCFWTFPVSHSKLSETSVISVRAMDEAMNTQPRDMYTNATGMLNNWWFRVAVHRTETDNGIQLQFEHPAPMETTGGWMERIQKEGQDVLKPRFGPSVSTELSTTPAIVPVKEACMTKPDVSRKITPEELKAQDPEKPWFVVKGEVYDGKDYLKDHPGGADSILLVAGDDATDDFMNIHSMDAKEKLAQPNLISVFPQPRYL</sequence>